<comment type="caution">
    <text evidence="3">The sequence shown here is derived from an EMBL/GenBank/DDBJ whole genome shotgun (WGS) entry which is preliminary data.</text>
</comment>
<keyword evidence="4" id="KW-1185">Reference proteome</keyword>
<sequence length="225" mass="24340">MFVKLKFVLIFVFSMPVFSQVGINTTSPTASLDVNGDLRIRTIEEETNPLTKSIIAKDSVLVTSGEIVKSIPSKEIINSVLLSAVKGGFSGPAASSITLGSLYEDLVFDSEEFDLNDEFNVSTGVFTAKQDGIYQVTVQINSSSAIAVSTDYGVCILKNNALVARENFANISLLGLNLTPPIRKTQALLQLSANDTISFQIFSNLLSVNLLSNSIDTFFTIVQIR</sequence>
<evidence type="ECO:0000313" key="3">
    <source>
        <dbReference type="EMBL" id="GAA3781878.1"/>
    </source>
</evidence>
<dbReference type="Proteomes" id="UP001501456">
    <property type="component" value="Unassembled WGS sequence"/>
</dbReference>
<dbReference type="SUPFAM" id="SSF49842">
    <property type="entry name" value="TNF-like"/>
    <property type="match status" value="1"/>
</dbReference>
<feature type="chain" id="PRO_5045827851" description="C1q domain-containing protein" evidence="1">
    <location>
        <begin position="20"/>
        <end position="225"/>
    </location>
</feature>
<feature type="domain" description="C1q" evidence="2">
    <location>
        <begin position="104"/>
        <end position="204"/>
    </location>
</feature>
<dbReference type="InterPro" id="IPR008983">
    <property type="entry name" value="Tumour_necrosis_fac-like_dom"/>
</dbReference>
<evidence type="ECO:0000259" key="2">
    <source>
        <dbReference type="Pfam" id="PF00386"/>
    </source>
</evidence>
<evidence type="ECO:0000313" key="4">
    <source>
        <dbReference type="Proteomes" id="UP001501456"/>
    </source>
</evidence>
<dbReference type="RefSeq" id="WP_344728468.1">
    <property type="nucleotide sequence ID" value="NZ_BAABBI010000001.1"/>
</dbReference>
<keyword evidence="1" id="KW-0732">Signal</keyword>
<organism evidence="3 4">
    <name type="scientific">Corallibacter vietnamensis</name>
    <dbReference type="NCBI Taxonomy" id="904130"/>
    <lineage>
        <taxon>Bacteria</taxon>
        <taxon>Pseudomonadati</taxon>
        <taxon>Bacteroidota</taxon>
        <taxon>Flavobacteriia</taxon>
        <taxon>Flavobacteriales</taxon>
        <taxon>Flavobacteriaceae</taxon>
        <taxon>Corallibacter</taxon>
    </lineage>
</organism>
<proteinExistence type="predicted"/>
<dbReference type="InterPro" id="IPR001073">
    <property type="entry name" value="C1q_dom"/>
</dbReference>
<protein>
    <recommendedName>
        <fullName evidence="2">C1q domain-containing protein</fullName>
    </recommendedName>
</protein>
<dbReference type="Gene3D" id="2.60.120.40">
    <property type="match status" value="1"/>
</dbReference>
<gene>
    <name evidence="3" type="ORF">GCM10022271_12690</name>
</gene>
<accession>A0ABP7H1H2</accession>
<dbReference type="EMBL" id="BAABBI010000001">
    <property type="protein sequence ID" value="GAA3781878.1"/>
    <property type="molecule type" value="Genomic_DNA"/>
</dbReference>
<dbReference type="Pfam" id="PF00386">
    <property type="entry name" value="C1q"/>
    <property type="match status" value="1"/>
</dbReference>
<reference evidence="4" key="1">
    <citation type="journal article" date="2019" name="Int. J. Syst. Evol. Microbiol.">
        <title>The Global Catalogue of Microorganisms (GCM) 10K type strain sequencing project: providing services to taxonomists for standard genome sequencing and annotation.</title>
        <authorList>
            <consortium name="The Broad Institute Genomics Platform"/>
            <consortium name="The Broad Institute Genome Sequencing Center for Infectious Disease"/>
            <person name="Wu L."/>
            <person name="Ma J."/>
        </authorList>
    </citation>
    <scope>NUCLEOTIDE SEQUENCE [LARGE SCALE GENOMIC DNA]</scope>
    <source>
        <strain evidence="4">JCM 17525</strain>
    </source>
</reference>
<feature type="signal peptide" evidence="1">
    <location>
        <begin position="1"/>
        <end position="19"/>
    </location>
</feature>
<name>A0ABP7H1H2_9FLAO</name>
<evidence type="ECO:0000256" key="1">
    <source>
        <dbReference type="SAM" id="SignalP"/>
    </source>
</evidence>